<dbReference type="EMBL" id="BFFP01000026">
    <property type="protein sequence ID" value="GBG95117.1"/>
    <property type="molecule type" value="Genomic_DNA"/>
</dbReference>
<evidence type="ECO:0000256" key="7">
    <source>
        <dbReference type="PIRSR" id="PIRSR604254-1"/>
    </source>
</evidence>
<gene>
    <name evidence="9" type="ORF">LFYK43_15760</name>
</gene>
<feature type="transmembrane region" description="Helical" evidence="8">
    <location>
        <begin position="12"/>
        <end position="33"/>
    </location>
</feature>
<dbReference type="GO" id="GO:0140911">
    <property type="term" value="F:pore-forming activity"/>
    <property type="evidence" value="ECO:0007669"/>
    <property type="project" value="InterPro"/>
</dbReference>
<dbReference type="RefSeq" id="WP_124977153.1">
    <property type="nucleotide sequence ID" value="NZ_BFFP01000026.1"/>
</dbReference>
<dbReference type="GO" id="GO:0046872">
    <property type="term" value="F:metal ion binding"/>
    <property type="evidence" value="ECO:0007669"/>
    <property type="project" value="UniProtKB-KW"/>
</dbReference>
<sequence length="209" mass="23250">MHKKSLILNEVWSAITHGVGIALSILALVLLTLKGTAASQGITLTAYLVYGISLLGLYLCSTLFHCFYFTKARRVFQIFDHCGIYLLIAGTYTPYCLLVIGGKFGWVILTLIWLTTIFGILYHLLAPARKQNVETLIYVLMGWTCLLGIKQLFAGLGMSGMLLLFVGGLAFTFGALLYSIKGLKYTHVYWHLAVMLGSLLMFLSIYLYI</sequence>
<feature type="transmembrane region" description="Helical" evidence="8">
    <location>
        <begin position="82"/>
        <end position="100"/>
    </location>
</feature>
<comment type="similarity">
    <text evidence="2">Belongs to the UPF0073 (Hly-III) family.</text>
</comment>
<dbReference type="Pfam" id="PF03006">
    <property type="entry name" value="HlyIII"/>
    <property type="match status" value="1"/>
</dbReference>
<keyword evidence="7" id="KW-0862">Zinc</keyword>
<feature type="transmembrane region" description="Helical" evidence="8">
    <location>
        <begin position="160"/>
        <end position="180"/>
    </location>
</feature>
<feature type="binding site" evidence="7">
    <location>
        <position position="187"/>
    </location>
    <ligand>
        <name>Zn(2+)</name>
        <dbReference type="ChEBI" id="CHEBI:29105"/>
    </ligand>
</feature>
<evidence type="ECO:0000256" key="5">
    <source>
        <dbReference type="ARBA" id="ARBA00022989"/>
    </source>
</evidence>
<keyword evidence="5 8" id="KW-1133">Transmembrane helix</keyword>
<evidence type="ECO:0000256" key="8">
    <source>
        <dbReference type="SAM" id="Phobius"/>
    </source>
</evidence>
<evidence type="ECO:0000256" key="2">
    <source>
        <dbReference type="ARBA" id="ARBA00008488"/>
    </source>
</evidence>
<evidence type="ECO:0000256" key="6">
    <source>
        <dbReference type="ARBA" id="ARBA00023136"/>
    </source>
</evidence>
<feature type="transmembrane region" description="Helical" evidence="8">
    <location>
        <begin position="45"/>
        <end position="70"/>
    </location>
</feature>
<keyword evidence="6 8" id="KW-0472">Membrane</keyword>
<evidence type="ECO:0000313" key="9">
    <source>
        <dbReference type="EMBL" id="GBG95117.1"/>
    </source>
</evidence>
<comment type="subcellular location">
    <subcellularLocation>
        <location evidence="1">Cell membrane</location>
        <topology evidence="1">Multi-pass membrane protein</topology>
    </subcellularLocation>
</comment>
<feature type="transmembrane region" description="Helical" evidence="8">
    <location>
        <begin position="136"/>
        <end position="154"/>
    </location>
</feature>
<reference evidence="9 10" key="1">
    <citation type="journal article" date="2019" name="Int. J. Syst. Evol. Microbiol.">
        <title>Lactobacillus salitolerans sp. nov., a novel lactic acid bacterium isolated from spent mushroom substrates.</title>
        <authorList>
            <person name="Tohno M."/>
            <person name="Tanizawa Y."/>
            <person name="Kojima Y."/>
            <person name="Sakamoto M."/>
            <person name="Nakamura Y."/>
            <person name="Ohkuma M."/>
            <person name="Kobayashi H."/>
        </authorList>
    </citation>
    <scope>NUCLEOTIDE SEQUENCE [LARGE SCALE GENOMIC DNA]</scope>
    <source>
        <strain evidence="9 10">YK43</strain>
    </source>
</reference>
<keyword evidence="10" id="KW-1185">Reference proteome</keyword>
<feature type="transmembrane region" description="Helical" evidence="8">
    <location>
        <begin position="187"/>
        <end position="208"/>
    </location>
</feature>
<dbReference type="AlphaFoldDB" id="A0A401IUF2"/>
<keyword evidence="4 8" id="KW-0812">Transmembrane</keyword>
<feature type="transmembrane region" description="Helical" evidence="8">
    <location>
        <begin position="106"/>
        <end position="124"/>
    </location>
</feature>
<feature type="binding site" evidence="7">
    <location>
        <position position="65"/>
    </location>
    <ligand>
        <name>Zn(2+)</name>
        <dbReference type="ChEBI" id="CHEBI:29105"/>
    </ligand>
</feature>
<dbReference type="NCBIfam" id="TIGR01065">
    <property type="entry name" value="hlyIII"/>
    <property type="match status" value="1"/>
</dbReference>
<dbReference type="InterPro" id="IPR005744">
    <property type="entry name" value="Hy-lIII"/>
</dbReference>
<evidence type="ECO:0000313" key="10">
    <source>
        <dbReference type="Proteomes" id="UP000286848"/>
    </source>
</evidence>
<keyword evidence="7" id="KW-0479">Metal-binding</keyword>
<protein>
    <submittedName>
        <fullName evidence="9">Hemolysin III</fullName>
    </submittedName>
</protein>
<feature type="binding site" evidence="7">
    <location>
        <position position="191"/>
    </location>
    <ligand>
        <name>Zn(2+)</name>
        <dbReference type="ChEBI" id="CHEBI:29105"/>
    </ligand>
</feature>
<evidence type="ECO:0000256" key="1">
    <source>
        <dbReference type="ARBA" id="ARBA00004651"/>
    </source>
</evidence>
<evidence type="ECO:0000256" key="4">
    <source>
        <dbReference type="ARBA" id="ARBA00022692"/>
    </source>
</evidence>
<dbReference type="InterPro" id="IPR004254">
    <property type="entry name" value="AdipoR/HlyIII-related"/>
</dbReference>
<dbReference type="PANTHER" id="PTHR20855:SF3">
    <property type="entry name" value="LD03007P"/>
    <property type="match status" value="1"/>
</dbReference>
<evidence type="ECO:0000256" key="3">
    <source>
        <dbReference type="ARBA" id="ARBA00022475"/>
    </source>
</evidence>
<dbReference type="OrthoDB" id="9813689at2"/>
<proteinExistence type="inferred from homology"/>
<accession>A0A401IUF2</accession>
<name>A0A401IUF2_9LACO</name>
<organism evidence="9 10">
    <name type="scientific">Ligilactobacillus salitolerans</name>
    <dbReference type="NCBI Taxonomy" id="1808352"/>
    <lineage>
        <taxon>Bacteria</taxon>
        <taxon>Bacillati</taxon>
        <taxon>Bacillota</taxon>
        <taxon>Bacilli</taxon>
        <taxon>Lactobacillales</taxon>
        <taxon>Lactobacillaceae</taxon>
        <taxon>Ligilactobacillus</taxon>
    </lineage>
</organism>
<dbReference type="GO" id="GO:0005886">
    <property type="term" value="C:plasma membrane"/>
    <property type="evidence" value="ECO:0007669"/>
    <property type="project" value="UniProtKB-SubCell"/>
</dbReference>
<comment type="caution">
    <text evidence="9">The sequence shown here is derived from an EMBL/GenBank/DDBJ whole genome shotgun (WGS) entry which is preliminary data.</text>
</comment>
<dbReference type="Proteomes" id="UP000286848">
    <property type="component" value="Unassembled WGS sequence"/>
</dbReference>
<dbReference type="PANTHER" id="PTHR20855">
    <property type="entry name" value="ADIPOR/PROGESTIN RECEPTOR-RELATED"/>
    <property type="match status" value="1"/>
</dbReference>
<keyword evidence="3" id="KW-1003">Cell membrane</keyword>